<reference evidence="2 3" key="1">
    <citation type="submission" date="2019-03" db="EMBL/GenBank/DDBJ databases">
        <title>Genomic Encyclopedia of Type Strains, Phase III (KMG-III): the genomes of soil and plant-associated and newly described type strains.</title>
        <authorList>
            <person name="Whitman W."/>
        </authorList>
    </citation>
    <scope>NUCLEOTIDE SEQUENCE [LARGE SCALE GENOMIC DNA]</scope>
    <source>
        <strain evidence="2 3">VKM Ac-2570</strain>
    </source>
</reference>
<dbReference type="InterPro" id="IPR037401">
    <property type="entry name" value="SnoaL-like"/>
</dbReference>
<evidence type="ECO:0000313" key="2">
    <source>
        <dbReference type="EMBL" id="TDW24177.1"/>
    </source>
</evidence>
<dbReference type="AlphaFoldDB" id="A0A4R8A104"/>
<dbReference type="RefSeq" id="WP_134119372.1">
    <property type="nucleotide sequence ID" value="NZ_SODF01000001.1"/>
</dbReference>
<name>A0A4R8A104_9ACTN</name>
<evidence type="ECO:0000259" key="1">
    <source>
        <dbReference type="Pfam" id="PF12680"/>
    </source>
</evidence>
<evidence type="ECO:0000313" key="3">
    <source>
        <dbReference type="Proteomes" id="UP000295447"/>
    </source>
</evidence>
<dbReference type="Pfam" id="PF12680">
    <property type="entry name" value="SnoaL_2"/>
    <property type="match status" value="1"/>
</dbReference>
<accession>A0A4R8A104</accession>
<keyword evidence="3" id="KW-1185">Reference proteome</keyword>
<dbReference type="SUPFAM" id="SSF54427">
    <property type="entry name" value="NTF2-like"/>
    <property type="match status" value="1"/>
</dbReference>
<protein>
    <submittedName>
        <fullName evidence="2">SnoaL-like protein</fullName>
    </submittedName>
</protein>
<dbReference type="Proteomes" id="UP000295447">
    <property type="component" value="Unassembled WGS sequence"/>
</dbReference>
<dbReference type="InterPro" id="IPR032710">
    <property type="entry name" value="NTF2-like_dom_sf"/>
</dbReference>
<dbReference type="OrthoDB" id="674363at2"/>
<dbReference type="EMBL" id="SODF01000001">
    <property type="protein sequence ID" value="TDW24177.1"/>
    <property type="molecule type" value="Genomic_DNA"/>
</dbReference>
<comment type="caution">
    <text evidence="2">The sequence shown here is derived from an EMBL/GenBank/DDBJ whole genome shotgun (WGS) entry which is preliminary data.</text>
</comment>
<feature type="domain" description="SnoaL-like" evidence="1">
    <location>
        <begin position="20"/>
        <end position="116"/>
    </location>
</feature>
<dbReference type="Gene3D" id="3.10.450.50">
    <property type="match status" value="1"/>
</dbReference>
<sequence length="120" mass="13100">MNVAKHREPAKQPEELARFFVERANAGNVDGLVALYEVDAVLTFPAGNLAAGELAIRAVYERLLADKPKFTPGEQQPALINGDLALTSTRLTGGGVTVEVARRQPDGTWLWAIDRFNILE</sequence>
<proteinExistence type="predicted"/>
<organism evidence="2 3">
    <name type="scientific">Kribbella kalugense</name>
    <dbReference type="NCBI Taxonomy" id="2512221"/>
    <lineage>
        <taxon>Bacteria</taxon>
        <taxon>Bacillati</taxon>
        <taxon>Actinomycetota</taxon>
        <taxon>Actinomycetes</taxon>
        <taxon>Propionibacteriales</taxon>
        <taxon>Kribbellaceae</taxon>
        <taxon>Kribbella</taxon>
    </lineage>
</organism>
<gene>
    <name evidence="2" type="ORF">EV650_3044</name>
</gene>